<evidence type="ECO:0000313" key="1">
    <source>
        <dbReference type="Proteomes" id="UP000887579"/>
    </source>
</evidence>
<protein>
    <submittedName>
        <fullName evidence="2">PPM-type phosphatase domain-containing protein</fullName>
    </submittedName>
</protein>
<proteinExistence type="predicted"/>
<name>A0AC34G3P1_9BILA</name>
<dbReference type="Proteomes" id="UP000887579">
    <property type="component" value="Unplaced"/>
</dbReference>
<organism evidence="1 2">
    <name type="scientific">Panagrolaimus sp. ES5</name>
    <dbReference type="NCBI Taxonomy" id="591445"/>
    <lineage>
        <taxon>Eukaryota</taxon>
        <taxon>Metazoa</taxon>
        <taxon>Ecdysozoa</taxon>
        <taxon>Nematoda</taxon>
        <taxon>Chromadorea</taxon>
        <taxon>Rhabditida</taxon>
        <taxon>Tylenchina</taxon>
        <taxon>Panagrolaimomorpha</taxon>
        <taxon>Panagrolaimoidea</taxon>
        <taxon>Panagrolaimidae</taxon>
        <taxon>Panagrolaimus</taxon>
    </lineage>
</organism>
<dbReference type="WBParaSite" id="ES5_v2.g24236.t1">
    <property type="protein sequence ID" value="ES5_v2.g24236.t1"/>
    <property type="gene ID" value="ES5_v2.g24236"/>
</dbReference>
<accession>A0AC34G3P1</accession>
<sequence length="390" mass="43624">MLPSCSITVGAVQGTRPTFEDRVDISANLKAANPYIFAGVYDGHGGNNAAIAAQECMLKTIENQAGFDKSENIPDCMKAAFLELNEKMRKDSTSWPRLPKTIFSRPGTTATCAFITEKMIHIANVGDSPMFIIYYSAEKKAFSSKLCINLHVPEPSTSEYTRILNAGGNMSKRGNSFAVSCRHRMNYLRMTRALGDFWCQNSIGFTKDLEPILSPEPECYSIPLDEEVVGVLIASDGFNLKEKKINKIVERLNQEIGAGIAVNFAHRFLKELYNVGHGKMDNVTIVCISFLNINNGIVHRGLTHYPLPSPSTVSFNQLLTEDPYRQLLIRNGQVGYCKTEPERFERIHPLEATKKHLEPGYISPASSYLPIAVKKLNSEIERYFRVMRKA</sequence>
<reference evidence="2" key="1">
    <citation type="submission" date="2022-11" db="UniProtKB">
        <authorList>
            <consortium name="WormBaseParasite"/>
        </authorList>
    </citation>
    <scope>IDENTIFICATION</scope>
</reference>
<evidence type="ECO:0000313" key="2">
    <source>
        <dbReference type="WBParaSite" id="ES5_v2.g24236.t1"/>
    </source>
</evidence>